<keyword evidence="1" id="KW-0812">Transmembrane</keyword>
<gene>
    <name evidence="2" type="ORF">COU85_01405</name>
</gene>
<dbReference type="AlphaFoldDB" id="A0A2M8KIV8"/>
<keyword evidence="1" id="KW-1133">Transmembrane helix</keyword>
<protein>
    <submittedName>
        <fullName evidence="2">Uncharacterized protein</fullName>
    </submittedName>
</protein>
<feature type="transmembrane region" description="Helical" evidence="1">
    <location>
        <begin position="39"/>
        <end position="56"/>
    </location>
</feature>
<proteinExistence type="predicted"/>
<dbReference type="Proteomes" id="UP000231086">
    <property type="component" value="Unassembled WGS sequence"/>
</dbReference>
<feature type="transmembrane region" description="Helical" evidence="1">
    <location>
        <begin position="77"/>
        <end position="94"/>
    </location>
</feature>
<dbReference type="EMBL" id="PFEA01000027">
    <property type="protein sequence ID" value="PJE59845.1"/>
    <property type="molecule type" value="Genomic_DNA"/>
</dbReference>
<evidence type="ECO:0000313" key="3">
    <source>
        <dbReference type="Proteomes" id="UP000231086"/>
    </source>
</evidence>
<keyword evidence="1" id="KW-0472">Membrane</keyword>
<feature type="transmembrane region" description="Helical" evidence="1">
    <location>
        <begin position="100"/>
        <end position="118"/>
    </location>
</feature>
<evidence type="ECO:0000313" key="2">
    <source>
        <dbReference type="EMBL" id="PJE59845.1"/>
    </source>
</evidence>
<evidence type="ECO:0000256" key="1">
    <source>
        <dbReference type="SAM" id="Phobius"/>
    </source>
</evidence>
<organism evidence="2 3">
    <name type="scientific">Candidatus Portnoybacteria bacterium CG10_big_fil_rev_8_21_14_0_10_44_7</name>
    <dbReference type="NCBI Taxonomy" id="1974816"/>
    <lineage>
        <taxon>Bacteria</taxon>
        <taxon>Candidatus Portnoyibacteriota</taxon>
    </lineage>
</organism>
<reference evidence="3" key="1">
    <citation type="submission" date="2017-09" db="EMBL/GenBank/DDBJ databases">
        <title>Depth-based differentiation of microbial function through sediment-hosted aquifers and enrichment of novel symbionts in the deep terrestrial subsurface.</title>
        <authorList>
            <person name="Probst A.J."/>
            <person name="Ladd B."/>
            <person name="Jarett J.K."/>
            <person name="Geller-Mcgrath D.E."/>
            <person name="Sieber C.M.K."/>
            <person name="Emerson J.B."/>
            <person name="Anantharaman K."/>
            <person name="Thomas B.C."/>
            <person name="Malmstrom R."/>
            <person name="Stieglmeier M."/>
            <person name="Klingl A."/>
            <person name="Woyke T."/>
            <person name="Ryan C.M."/>
            <person name="Banfield J.F."/>
        </authorList>
    </citation>
    <scope>NUCLEOTIDE SEQUENCE [LARGE SCALE GENOMIC DNA]</scope>
</reference>
<comment type="caution">
    <text evidence="2">The sequence shown here is derived from an EMBL/GenBank/DDBJ whole genome shotgun (WGS) entry which is preliminary data.</text>
</comment>
<name>A0A2M8KIV8_9BACT</name>
<sequence>MSEFFNESGSHWRIMANAWMGLTLFVFTLTIFYPELSRLADIAAIIYIAVLSIYAGTKECNRWSHYHTSRHQGEISVIVWTIFIIVLIGANLWFFGQFEIPGNLIAVYTAVLAIFAVTQKSKHLFAKHELKCKGVCPICGHNIQLADVKKEQEPVA</sequence>
<accession>A0A2M8KIV8</accession>
<feature type="transmembrane region" description="Helical" evidence="1">
    <location>
        <begin position="12"/>
        <end position="33"/>
    </location>
</feature>